<name>A0AAP4BUK3_9CORY</name>
<evidence type="ECO:0000313" key="1">
    <source>
        <dbReference type="EMBL" id="MDK4307056.1"/>
    </source>
</evidence>
<dbReference type="GO" id="GO:0004519">
    <property type="term" value="F:endonuclease activity"/>
    <property type="evidence" value="ECO:0007669"/>
    <property type="project" value="UniProtKB-KW"/>
</dbReference>
<dbReference type="PANTHER" id="PTHR38733:SF1">
    <property type="entry name" value="TYPE IV METHYL-DIRECTED RESTRICTION ENZYME ECOKMCRBC"/>
    <property type="match status" value="1"/>
</dbReference>
<dbReference type="InterPro" id="IPR019292">
    <property type="entry name" value="McrC"/>
</dbReference>
<organism evidence="1 2">
    <name type="scientific">Corynebacterium pseudodiphtheriticum</name>
    <dbReference type="NCBI Taxonomy" id="37637"/>
    <lineage>
        <taxon>Bacteria</taxon>
        <taxon>Bacillati</taxon>
        <taxon>Actinomycetota</taxon>
        <taxon>Actinomycetes</taxon>
        <taxon>Mycobacteriales</taxon>
        <taxon>Corynebacteriaceae</taxon>
        <taxon>Corynebacterium</taxon>
    </lineage>
</organism>
<keyword evidence="1" id="KW-0378">Hydrolase</keyword>
<keyword evidence="1" id="KW-0255">Endonuclease</keyword>
<dbReference type="AlphaFoldDB" id="A0AAP4BUK3"/>
<dbReference type="EMBL" id="JASNVH010000008">
    <property type="protein sequence ID" value="MDK4307056.1"/>
    <property type="molecule type" value="Genomic_DNA"/>
</dbReference>
<reference evidence="1" key="1">
    <citation type="submission" date="2023-05" db="EMBL/GenBank/DDBJ databases">
        <title>Metabolic capabilities are highly conserved among human nasal-associated Corynebacterium species in pangenomic analyses.</title>
        <authorList>
            <person name="Tran T.H."/>
            <person name="Roberts A.Q."/>
            <person name="Escapa I.F."/>
            <person name="Gao W."/>
            <person name="Conlan S."/>
            <person name="Kong H."/>
            <person name="Segre J.A."/>
            <person name="Kelly M.S."/>
            <person name="Lemon K.P."/>
        </authorList>
    </citation>
    <scope>NUCLEOTIDE SEQUENCE</scope>
    <source>
        <strain evidence="1">KPL2773</strain>
    </source>
</reference>
<comment type="caution">
    <text evidence="1">The sequence shown here is derived from an EMBL/GenBank/DDBJ whole genome shotgun (WGS) entry which is preliminary data.</text>
</comment>
<dbReference type="Proteomes" id="UP001224412">
    <property type="component" value="Unassembled WGS sequence"/>
</dbReference>
<dbReference type="RefSeq" id="WP_284589126.1">
    <property type="nucleotide sequence ID" value="NZ_JASNUC010000011.1"/>
</dbReference>
<dbReference type="PANTHER" id="PTHR38733">
    <property type="entry name" value="PROTEIN MCRC"/>
    <property type="match status" value="1"/>
</dbReference>
<gene>
    <name evidence="1" type="ORF">QPX42_05790</name>
</gene>
<dbReference type="Pfam" id="PF10117">
    <property type="entry name" value="McrBC"/>
    <property type="match status" value="1"/>
</dbReference>
<keyword evidence="1" id="KW-0540">Nuclease</keyword>
<protein>
    <submittedName>
        <fullName evidence="1">Restriction endonuclease</fullName>
    </submittedName>
</protein>
<accession>A0AAP4BUK3</accession>
<sequence>MGLSKYVPLRSVWLLQLYASEVYQRGLIRDSAVEEADAELPVLVSSMLCDAIERRMREQLSVAFKTKSGNLHRVRGKIDVYHTARHRLLEKGKVRCQYETLSLDGPVNRYLLRALNTAMHKVQTFGDTALTRRCRRLVNTFRHNGVTLVETLGYPGSRLSPRDHTPVAIAKLLLELFVPAGGKAYSGNTVEFRNRTYKEAELRKLFEKALYGLYRYHLPTAQVTSGRRMRWPGTENSNAAVPEMETDIIIKQPSGERLIIDAKFTSMATTARQDNRPTLKSGHIYQITSYATAYAMNEPAGTPVHGVIVYATLGLPAGHSDLSASDFPDVQEFSIGQHRMRFAALDLTGSARKVREAALAAVK</sequence>
<evidence type="ECO:0000313" key="2">
    <source>
        <dbReference type="Proteomes" id="UP001224412"/>
    </source>
</evidence>
<proteinExistence type="predicted"/>